<dbReference type="Proteomes" id="UP001303532">
    <property type="component" value="Chromosome"/>
</dbReference>
<accession>A0ABZ0L0H5</accession>
<keyword evidence="1" id="KW-0472">Membrane</keyword>
<keyword evidence="1" id="KW-0812">Transmembrane</keyword>
<evidence type="ECO:0000256" key="1">
    <source>
        <dbReference type="SAM" id="Phobius"/>
    </source>
</evidence>
<feature type="transmembrane region" description="Helical" evidence="1">
    <location>
        <begin position="37"/>
        <end position="59"/>
    </location>
</feature>
<sequence>MTSISSSGFVFVGFVVLSFILLYFLKKIIPSFKVSVTFFLNALISFVITHMSGIGYIVFLYWALSIFFAVLGTAALVVEIILAVLDRKGISNHDEGV</sequence>
<gene>
    <name evidence="2" type="ORF">PGH26_07020</name>
</gene>
<dbReference type="RefSeq" id="WP_323693280.1">
    <property type="nucleotide sequence ID" value="NZ_CP116341.1"/>
</dbReference>
<keyword evidence="3" id="KW-1185">Reference proteome</keyword>
<evidence type="ECO:0000313" key="2">
    <source>
        <dbReference type="EMBL" id="WOV85682.1"/>
    </source>
</evidence>
<organism evidence="2 3">
    <name type="scientific">Sporosarcina jeotgali</name>
    <dbReference type="NCBI Taxonomy" id="3020056"/>
    <lineage>
        <taxon>Bacteria</taxon>
        <taxon>Bacillati</taxon>
        <taxon>Bacillota</taxon>
        <taxon>Bacilli</taxon>
        <taxon>Bacillales</taxon>
        <taxon>Caryophanaceae</taxon>
        <taxon>Sporosarcina</taxon>
    </lineage>
</organism>
<feature type="transmembrane region" description="Helical" evidence="1">
    <location>
        <begin position="6"/>
        <end position="25"/>
    </location>
</feature>
<name>A0ABZ0L0H5_9BACL</name>
<evidence type="ECO:0000313" key="3">
    <source>
        <dbReference type="Proteomes" id="UP001303532"/>
    </source>
</evidence>
<reference evidence="2 3" key="1">
    <citation type="submission" date="2023-01" db="EMBL/GenBank/DDBJ databases">
        <title>Sporosarcina sp. nov., isolated from Korean tranditional fermented seafood 'Jeotgal'.</title>
        <authorList>
            <person name="Yang A.-I."/>
        </authorList>
    </citation>
    <scope>NUCLEOTIDE SEQUENCE [LARGE SCALE GENOMIC DNA]</scope>
    <source>
        <strain evidence="2 3">B2O-1</strain>
    </source>
</reference>
<feature type="transmembrane region" description="Helical" evidence="1">
    <location>
        <begin position="65"/>
        <end position="85"/>
    </location>
</feature>
<protein>
    <submittedName>
        <fullName evidence="2">Uncharacterized protein</fullName>
    </submittedName>
</protein>
<keyword evidence="1" id="KW-1133">Transmembrane helix</keyword>
<dbReference type="EMBL" id="CP116341">
    <property type="protein sequence ID" value="WOV85682.1"/>
    <property type="molecule type" value="Genomic_DNA"/>
</dbReference>
<proteinExistence type="predicted"/>